<evidence type="ECO:0000256" key="4">
    <source>
        <dbReference type="ARBA" id="ARBA00022989"/>
    </source>
</evidence>
<keyword evidence="5 6" id="KW-0472">Membrane</keyword>
<dbReference type="PANTHER" id="PTHR43124:SF8">
    <property type="entry name" value="INNER MEMBRANE TRANSPORT PROTEIN YDHP"/>
    <property type="match status" value="1"/>
</dbReference>
<gene>
    <name evidence="7" type="primary">pbuE_2</name>
    <name evidence="7" type="ORF">NCTC9185_06283</name>
</gene>
<proteinExistence type="predicted"/>
<dbReference type="PANTHER" id="PTHR43124">
    <property type="entry name" value="PURINE EFFLUX PUMP PBUE"/>
    <property type="match status" value="1"/>
</dbReference>
<dbReference type="GO" id="GO:0022857">
    <property type="term" value="F:transmembrane transporter activity"/>
    <property type="evidence" value="ECO:0007669"/>
    <property type="project" value="TreeGrafter"/>
</dbReference>
<protein>
    <submittedName>
        <fullName evidence="7">Purine efflux pump PbuE</fullName>
    </submittedName>
</protein>
<evidence type="ECO:0000256" key="1">
    <source>
        <dbReference type="ARBA" id="ARBA00004651"/>
    </source>
</evidence>
<dbReference type="Gene3D" id="1.20.1250.20">
    <property type="entry name" value="MFS general substrate transporter like domains"/>
    <property type="match status" value="1"/>
</dbReference>
<dbReference type="GO" id="GO:0005886">
    <property type="term" value="C:plasma membrane"/>
    <property type="evidence" value="ECO:0007669"/>
    <property type="project" value="UniProtKB-SubCell"/>
</dbReference>
<feature type="transmembrane region" description="Helical" evidence="6">
    <location>
        <begin position="106"/>
        <end position="124"/>
    </location>
</feature>
<comment type="subcellular location">
    <subcellularLocation>
        <location evidence="1">Cell membrane</location>
        <topology evidence="1">Multi-pass membrane protein</topology>
    </subcellularLocation>
</comment>
<feature type="transmembrane region" description="Helical" evidence="6">
    <location>
        <begin position="29"/>
        <end position="50"/>
    </location>
</feature>
<evidence type="ECO:0000256" key="2">
    <source>
        <dbReference type="ARBA" id="ARBA00022475"/>
    </source>
</evidence>
<evidence type="ECO:0000256" key="5">
    <source>
        <dbReference type="ARBA" id="ARBA00023136"/>
    </source>
</evidence>
<keyword evidence="3 6" id="KW-0812">Transmembrane</keyword>
<keyword evidence="4 6" id="KW-1133">Transmembrane helix</keyword>
<organism evidence="7 8">
    <name type="scientific">Raoultella terrigena</name>
    <name type="common">Klebsiella terrigena</name>
    <dbReference type="NCBI Taxonomy" id="577"/>
    <lineage>
        <taxon>Bacteria</taxon>
        <taxon>Pseudomonadati</taxon>
        <taxon>Pseudomonadota</taxon>
        <taxon>Gammaproteobacteria</taxon>
        <taxon>Enterobacterales</taxon>
        <taxon>Enterobacteriaceae</taxon>
        <taxon>Klebsiella/Raoultella group</taxon>
        <taxon>Raoultella</taxon>
    </lineage>
</organism>
<dbReference type="AlphaFoldDB" id="A0A4U9DDV1"/>
<keyword evidence="2" id="KW-1003">Cell membrane</keyword>
<accession>A0A4U9DDV1</accession>
<feature type="transmembrane region" description="Helical" evidence="6">
    <location>
        <begin position="71"/>
        <end position="94"/>
    </location>
</feature>
<dbReference type="InterPro" id="IPR050189">
    <property type="entry name" value="MFS_Efflux_Transporters"/>
</dbReference>
<evidence type="ECO:0000256" key="6">
    <source>
        <dbReference type="SAM" id="Phobius"/>
    </source>
</evidence>
<evidence type="ECO:0000313" key="7">
    <source>
        <dbReference type="EMBL" id="VTN14223.1"/>
    </source>
</evidence>
<sequence length="140" mass="14373">MSWILLGYGVSVALGNVWGGRLADRHGAVAALKIIFAALATVLVMGIFAFGNVPGLQVYVVQKAEQYTPGAVDVASGLNIAAFNVGIALGSIIGGQTVERYGLAETPWIGAVIVLAALLLVILSGRLDKSRPAKAVSVEG</sequence>
<evidence type="ECO:0000313" key="8">
    <source>
        <dbReference type="Proteomes" id="UP000339249"/>
    </source>
</evidence>
<dbReference type="InterPro" id="IPR036259">
    <property type="entry name" value="MFS_trans_sf"/>
</dbReference>
<reference evidence="7 8" key="1">
    <citation type="submission" date="2019-04" db="EMBL/GenBank/DDBJ databases">
        <authorList>
            <consortium name="Pathogen Informatics"/>
        </authorList>
    </citation>
    <scope>NUCLEOTIDE SEQUENCE [LARGE SCALE GENOMIC DNA]</scope>
    <source>
        <strain evidence="7 8">NCTC9185</strain>
    </source>
</reference>
<dbReference type="Proteomes" id="UP000339249">
    <property type="component" value="Unassembled WGS sequence"/>
</dbReference>
<dbReference type="EMBL" id="CABDVU010000001">
    <property type="protein sequence ID" value="VTN14223.1"/>
    <property type="molecule type" value="Genomic_DNA"/>
</dbReference>
<dbReference type="SUPFAM" id="SSF103473">
    <property type="entry name" value="MFS general substrate transporter"/>
    <property type="match status" value="1"/>
</dbReference>
<evidence type="ECO:0000256" key="3">
    <source>
        <dbReference type="ARBA" id="ARBA00022692"/>
    </source>
</evidence>
<name>A0A4U9DDV1_RAOTE</name>